<dbReference type="SUPFAM" id="SSF48264">
    <property type="entry name" value="Cytochrome P450"/>
    <property type="match status" value="1"/>
</dbReference>
<dbReference type="InterPro" id="IPR036396">
    <property type="entry name" value="Cyt_P450_sf"/>
</dbReference>
<evidence type="ECO:0000256" key="1">
    <source>
        <dbReference type="ARBA" id="ARBA00001971"/>
    </source>
</evidence>
<evidence type="ECO:0000313" key="10">
    <source>
        <dbReference type="EMBL" id="SET81016.1"/>
    </source>
</evidence>
<evidence type="ECO:0000256" key="5">
    <source>
        <dbReference type="ARBA" id="ARBA00023002"/>
    </source>
</evidence>
<dbReference type="GO" id="GO:0005506">
    <property type="term" value="F:iron ion binding"/>
    <property type="evidence" value="ECO:0007669"/>
    <property type="project" value="InterPro"/>
</dbReference>
<dbReference type="GO" id="GO:0004497">
    <property type="term" value="F:monooxygenase activity"/>
    <property type="evidence" value="ECO:0007669"/>
    <property type="project" value="UniProtKB-KW"/>
</dbReference>
<feature type="region of interest" description="Disordered" evidence="9">
    <location>
        <begin position="1"/>
        <end position="27"/>
    </location>
</feature>
<keyword evidence="4 8" id="KW-0479">Metal-binding</keyword>
<dbReference type="FunFam" id="1.10.630.10:FF:000018">
    <property type="entry name" value="Cytochrome P450 monooxygenase"/>
    <property type="match status" value="1"/>
</dbReference>
<accession>A0A1I0HB82</accession>
<evidence type="ECO:0000256" key="7">
    <source>
        <dbReference type="ARBA" id="ARBA00023033"/>
    </source>
</evidence>
<proteinExistence type="inferred from homology"/>
<comment type="similarity">
    <text evidence="2 8">Belongs to the cytochrome P450 family.</text>
</comment>
<dbReference type="Proteomes" id="UP000199361">
    <property type="component" value="Unassembled WGS sequence"/>
</dbReference>
<organism evidence="10 11">
    <name type="scientific">Nonomuraea wenchangensis</name>
    <dbReference type="NCBI Taxonomy" id="568860"/>
    <lineage>
        <taxon>Bacteria</taxon>
        <taxon>Bacillati</taxon>
        <taxon>Actinomycetota</taxon>
        <taxon>Actinomycetes</taxon>
        <taxon>Streptosporangiales</taxon>
        <taxon>Streptosporangiaceae</taxon>
        <taxon>Nonomuraea</taxon>
    </lineage>
</organism>
<evidence type="ECO:0000256" key="2">
    <source>
        <dbReference type="ARBA" id="ARBA00010617"/>
    </source>
</evidence>
<evidence type="ECO:0000256" key="6">
    <source>
        <dbReference type="ARBA" id="ARBA00023004"/>
    </source>
</evidence>
<keyword evidence="11" id="KW-1185">Reference proteome</keyword>
<keyword evidence="3 8" id="KW-0349">Heme</keyword>
<evidence type="ECO:0000313" key="11">
    <source>
        <dbReference type="Proteomes" id="UP000199361"/>
    </source>
</evidence>
<sequence length="415" mass="45034">MRNFPFEPGPFGGPPPEHRRRQSHDPLGRVVFPTSDEAVLAVRYEDVRAILGSASFSVEALRLGHADADLALARDAPPRLVGSLMNSDPPDHTRLRRLVAGLFTPARIENLRPRAVRLANDLIDDMGTPPIDFIEAFSEPFSAHLILDLLGTPENGREELVRHFDGFTFTSSLTLAERARKAQEFNRHVIALLMRARSAGSVKGLVGALADARGGDGKLSEEELHGLIYAIVTVGHGTAVATLTRAACTLLRHPDQFDRLAAFSAHVPSAVEELLRLDIPGEGGQPRVATENVDLPSGAIHRGELVLPSIASANRDEKHFPDPDAFDILRSPNPHMTFGYGHHYCLGASLARMQLQVMVGQLVERVPTLRLAVPAGELLYTNDGATRGLTSLPVAFDALRPTTTDDNGTAERTTK</sequence>
<dbReference type="InterPro" id="IPR017972">
    <property type="entry name" value="Cyt_P450_CS"/>
</dbReference>
<evidence type="ECO:0000256" key="3">
    <source>
        <dbReference type="ARBA" id="ARBA00022617"/>
    </source>
</evidence>
<dbReference type="Gene3D" id="1.10.630.10">
    <property type="entry name" value="Cytochrome P450"/>
    <property type="match status" value="1"/>
</dbReference>
<dbReference type="GO" id="GO:0016705">
    <property type="term" value="F:oxidoreductase activity, acting on paired donors, with incorporation or reduction of molecular oxygen"/>
    <property type="evidence" value="ECO:0007669"/>
    <property type="project" value="InterPro"/>
</dbReference>
<evidence type="ECO:0000256" key="8">
    <source>
        <dbReference type="RuleBase" id="RU000461"/>
    </source>
</evidence>
<keyword evidence="5 8" id="KW-0560">Oxidoreductase</keyword>
<name>A0A1I0HB82_9ACTN</name>
<dbReference type="GO" id="GO:0020037">
    <property type="term" value="F:heme binding"/>
    <property type="evidence" value="ECO:0007669"/>
    <property type="project" value="InterPro"/>
</dbReference>
<dbReference type="STRING" id="568860.SAMN05421811_104222"/>
<dbReference type="PANTHER" id="PTHR46696">
    <property type="entry name" value="P450, PUTATIVE (EUROFUNG)-RELATED"/>
    <property type="match status" value="1"/>
</dbReference>
<dbReference type="PANTHER" id="PTHR46696:SF5">
    <property type="entry name" value="CYTOCHROME P450 BJ-1"/>
    <property type="match status" value="1"/>
</dbReference>
<keyword evidence="7 8" id="KW-0503">Monooxygenase</keyword>
<evidence type="ECO:0000256" key="9">
    <source>
        <dbReference type="SAM" id="MobiDB-lite"/>
    </source>
</evidence>
<keyword evidence="6 8" id="KW-0408">Iron</keyword>
<dbReference type="InterPro" id="IPR001128">
    <property type="entry name" value="Cyt_P450"/>
</dbReference>
<dbReference type="OrthoDB" id="4133219at2"/>
<dbReference type="PROSITE" id="PS00086">
    <property type="entry name" value="CYTOCHROME_P450"/>
    <property type="match status" value="1"/>
</dbReference>
<gene>
    <name evidence="10" type="ORF">SAMN05421811_104222</name>
</gene>
<dbReference type="InterPro" id="IPR002397">
    <property type="entry name" value="Cyt_P450_B"/>
</dbReference>
<comment type="cofactor">
    <cofactor evidence="1">
        <name>heme</name>
        <dbReference type="ChEBI" id="CHEBI:30413"/>
    </cofactor>
</comment>
<reference evidence="10 11" key="1">
    <citation type="submission" date="2016-10" db="EMBL/GenBank/DDBJ databases">
        <authorList>
            <person name="de Groot N.N."/>
        </authorList>
    </citation>
    <scope>NUCLEOTIDE SEQUENCE [LARGE SCALE GENOMIC DNA]</scope>
    <source>
        <strain evidence="10 11">CGMCC 4.5598</strain>
    </source>
</reference>
<evidence type="ECO:0000256" key="4">
    <source>
        <dbReference type="ARBA" id="ARBA00022723"/>
    </source>
</evidence>
<protein>
    <submittedName>
        <fullName evidence="10">Cytochrome P450</fullName>
    </submittedName>
</protein>
<dbReference type="EMBL" id="FOHX01000004">
    <property type="protein sequence ID" value="SET81016.1"/>
    <property type="molecule type" value="Genomic_DNA"/>
</dbReference>
<dbReference type="Pfam" id="PF00067">
    <property type="entry name" value="p450"/>
    <property type="match status" value="1"/>
</dbReference>
<dbReference type="AlphaFoldDB" id="A0A1I0HB82"/>
<dbReference type="PRINTS" id="PR00359">
    <property type="entry name" value="BP450"/>
</dbReference>